<keyword evidence="3" id="KW-1185">Reference proteome</keyword>
<evidence type="ECO:0000313" key="3">
    <source>
        <dbReference type="Proteomes" id="UP001318860"/>
    </source>
</evidence>
<dbReference type="Proteomes" id="UP001318860">
    <property type="component" value="Unassembled WGS sequence"/>
</dbReference>
<dbReference type="EMBL" id="JABTTQ020000177">
    <property type="protein sequence ID" value="KAK6141133.1"/>
    <property type="molecule type" value="Genomic_DNA"/>
</dbReference>
<sequence length="531" mass="57593">MAISGSSPLEYPTPKHASYANVTLQQNDRLVEPWKLTLIGTPLQVDSLTASRTRLSMARVCVELDLLKERIEEVILEFDGTTHVQKIVSTTPPVRRPAPKAAPDGQAAKGRNKNIEKLRGTMDNSKILNTENTISNPGINQAATKNQAWIMVNKKGPRETRLVSKELLNFAKLSKHTYFEGSHSNEEGSGTNRFSILQNGVFEPLDELPQLIKGRDEVTDLKLDAQDDTATVEIDISKDEAVAKNLDGRKDESMESDNSIPSLSSFEKNKYTHGHNSTDLAAGVTHGEKGGVFSENISPAFSKSTTPFEGFIGQIATNGNLQGPTYTPIHAIKLNDGQHTLAFGTTNINGPSPPFACAAATSHVGPGAFSDKIPPAPSNLVPPLEGFVDQLDTKWYLHEPTSTPFHAIKVKDAQQTLLLAKNNQHGPYTLPCTTVTNPVGPDVFLPPLNISAHNFNLVPPHHFPSPAFDTPRRDDGSRASLAQKWCLVQAQVLSSPSAPTNEPAQHSQSAHLQHDATHVFPSSVGPICLLN</sequence>
<reference evidence="2 3" key="1">
    <citation type="journal article" date="2021" name="Comput. Struct. Biotechnol. J.">
        <title>De novo genome assembly of the potent medicinal plant Rehmannia glutinosa using nanopore technology.</title>
        <authorList>
            <person name="Ma L."/>
            <person name="Dong C."/>
            <person name="Song C."/>
            <person name="Wang X."/>
            <person name="Zheng X."/>
            <person name="Niu Y."/>
            <person name="Chen S."/>
            <person name="Feng W."/>
        </authorList>
    </citation>
    <scope>NUCLEOTIDE SEQUENCE [LARGE SCALE GENOMIC DNA]</scope>
    <source>
        <strain evidence="2">DH-2019</strain>
    </source>
</reference>
<feature type="region of interest" description="Disordered" evidence="1">
    <location>
        <begin position="92"/>
        <end position="113"/>
    </location>
</feature>
<comment type="caution">
    <text evidence="2">The sequence shown here is derived from an EMBL/GenBank/DDBJ whole genome shotgun (WGS) entry which is preliminary data.</text>
</comment>
<feature type="region of interest" description="Disordered" evidence="1">
    <location>
        <begin position="245"/>
        <end position="264"/>
    </location>
</feature>
<gene>
    <name evidence="2" type="ORF">DH2020_025124</name>
</gene>
<name>A0ABR0W0L3_REHGL</name>
<organism evidence="2 3">
    <name type="scientific">Rehmannia glutinosa</name>
    <name type="common">Chinese foxglove</name>
    <dbReference type="NCBI Taxonomy" id="99300"/>
    <lineage>
        <taxon>Eukaryota</taxon>
        <taxon>Viridiplantae</taxon>
        <taxon>Streptophyta</taxon>
        <taxon>Embryophyta</taxon>
        <taxon>Tracheophyta</taxon>
        <taxon>Spermatophyta</taxon>
        <taxon>Magnoliopsida</taxon>
        <taxon>eudicotyledons</taxon>
        <taxon>Gunneridae</taxon>
        <taxon>Pentapetalae</taxon>
        <taxon>asterids</taxon>
        <taxon>lamiids</taxon>
        <taxon>Lamiales</taxon>
        <taxon>Orobanchaceae</taxon>
        <taxon>Rehmannieae</taxon>
        <taxon>Rehmannia</taxon>
    </lineage>
</organism>
<evidence type="ECO:0000256" key="1">
    <source>
        <dbReference type="SAM" id="MobiDB-lite"/>
    </source>
</evidence>
<evidence type="ECO:0000313" key="2">
    <source>
        <dbReference type="EMBL" id="KAK6141133.1"/>
    </source>
</evidence>
<protein>
    <submittedName>
        <fullName evidence="2">Uncharacterized protein</fullName>
    </submittedName>
</protein>
<proteinExistence type="predicted"/>
<accession>A0ABR0W0L3</accession>